<dbReference type="Proteomes" id="UP000523000">
    <property type="component" value="Unassembled WGS sequence"/>
</dbReference>
<evidence type="ECO:0000259" key="1">
    <source>
        <dbReference type="PROSITE" id="PS51819"/>
    </source>
</evidence>
<evidence type="ECO:0000313" key="2">
    <source>
        <dbReference type="EMBL" id="MBB2995330.1"/>
    </source>
</evidence>
<dbReference type="InterPro" id="IPR029068">
    <property type="entry name" value="Glyas_Bleomycin-R_OHBP_Dase"/>
</dbReference>
<dbReference type="Gene3D" id="3.10.180.10">
    <property type="entry name" value="2,3-Dihydroxybiphenyl 1,2-Dioxygenase, domain 1"/>
    <property type="match status" value="2"/>
</dbReference>
<feature type="domain" description="VOC" evidence="1">
    <location>
        <begin position="11"/>
        <end position="142"/>
    </location>
</feature>
<dbReference type="PANTHER" id="PTHR33993:SF14">
    <property type="entry name" value="GB|AAF24581.1"/>
    <property type="match status" value="1"/>
</dbReference>
<evidence type="ECO:0000313" key="3">
    <source>
        <dbReference type="Proteomes" id="UP000523000"/>
    </source>
</evidence>
<feature type="domain" description="VOC" evidence="1">
    <location>
        <begin position="143"/>
        <end position="259"/>
    </location>
</feature>
<dbReference type="PANTHER" id="PTHR33993">
    <property type="entry name" value="GLYOXALASE-RELATED"/>
    <property type="match status" value="1"/>
</dbReference>
<keyword evidence="3" id="KW-1185">Reference proteome</keyword>
<comment type="caution">
    <text evidence="2">The sequence shown here is derived from an EMBL/GenBank/DDBJ whole genome shotgun (WGS) entry which is preliminary data.</text>
</comment>
<organism evidence="2 3">
    <name type="scientific">Paeniglutamicibacter cryotolerans</name>
    <dbReference type="NCBI Taxonomy" id="670079"/>
    <lineage>
        <taxon>Bacteria</taxon>
        <taxon>Bacillati</taxon>
        <taxon>Actinomycetota</taxon>
        <taxon>Actinomycetes</taxon>
        <taxon>Micrococcales</taxon>
        <taxon>Micrococcaceae</taxon>
        <taxon>Paeniglutamicibacter</taxon>
    </lineage>
</organism>
<dbReference type="EMBL" id="JACHVS010000001">
    <property type="protein sequence ID" value="MBB2995330.1"/>
    <property type="molecule type" value="Genomic_DNA"/>
</dbReference>
<dbReference type="SUPFAM" id="SSF54593">
    <property type="entry name" value="Glyoxalase/Bleomycin resistance protein/Dihydroxybiphenyl dioxygenase"/>
    <property type="match status" value="2"/>
</dbReference>
<gene>
    <name evidence="2" type="ORF">E9229_001521</name>
</gene>
<proteinExistence type="predicted"/>
<dbReference type="PROSITE" id="PS51819">
    <property type="entry name" value="VOC"/>
    <property type="match status" value="2"/>
</dbReference>
<dbReference type="AlphaFoldDB" id="A0A839QHG2"/>
<reference evidence="2 3" key="1">
    <citation type="submission" date="2020-08" db="EMBL/GenBank/DDBJ databases">
        <title>Sequencing the genomes of 1000 actinobacteria strains.</title>
        <authorList>
            <person name="Klenk H.-P."/>
        </authorList>
    </citation>
    <scope>NUCLEOTIDE SEQUENCE [LARGE SCALE GENOMIC DNA]</scope>
    <source>
        <strain evidence="2 3">DSM 22826</strain>
    </source>
</reference>
<dbReference type="InterPro" id="IPR052164">
    <property type="entry name" value="Anthracycline_SecMetBiosynth"/>
</dbReference>
<dbReference type="RefSeq" id="WP_183510612.1">
    <property type="nucleotide sequence ID" value="NZ_BAABGK010000022.1"/>
</dbReference>
<name>A0A839QHG2_9MICC</name>
<dbReference type="InterPro" id="IPR004360">
    <property type="entry name" value="Glyas_Fos-R_dOase_dom"/>
</dbReference>
<sequence length="263" mass="28319">MTNRDSIPAGAPCWTDLMCSDFEASKKFYTALFGWEYEQTDPDPEQYGGYTNALLNGRLVAGLSPYDPAMGGIPDVWGVYLKSDDIQTTTEAVEAAGGQVIAPPMHVEPFGHMAVYLDAGQAAVGAWQPESHHGFGVEVEPGAPAWHEVYAKDYAGTIAFYEKAFGWKTSVMADSDDFHYTTLGEGDDALAGIMDGSGFLPAEVPAHWMNYWLVEDVEEACKVAVAHGGTVIDEPADSPFGRLATIADCCGARFRVTAQVTES</sequence>
<protein>
    <recommendedName>
        <fullName evidence="1">VOC domain-containing protein</fullName>
    </recommendedName>
</protein>
<dbReference type="InterPro" id="IPR037523">
    <property type="entry name" value="VOC_core"/>
</dbReference>
<dbReference type="Pfam" id="PF00903">
    <property type="entry name" value="Glyoxalase"/>
    <property type="match status" value="2"/>
</dbReference>
<dbReference type="CDD" id="cd07247">
    <property type="entry name" value="SgaA_N_like"/>
    <property type="match status" value="2"/>
</dbReference>
<accession>A0A839QHG2</accession>